<dbReference type="Proteomes" id="UP000626109">
    <property type="component" value="Unassembled WGS sequence"/>
</dbReference>
<proteinExistence type="predicted"/>
<sequence length="83" mass="9239">EVAHVHTHLDHHPWGVTWPGHADKWGKEEPPMVDWDEIKDAFRHWNQFDYNIAPYFYGAVGLVAEVISSKIPSGGKAPGGGGH</sequence>
<comment type="caution">
    <text evidence="1">The sequence shown here is derived from an EMBL/GenBank/DDBJ whole genome shotgun (WGS) entry which is preliminary data.</text>
</comment>
<protein>
    <submittedName>
        <fullName evidence="1">Uncharacterized protein</fullName>
    </submittedName>
</protein>
<name>A0A813IZD7_POLGL</name>
<organism evidence="1 2">
    <name type="scientific">Polarella glacialis</name>
    <name type="common">Dinoflagellate</name>
    <dbReference type="NCBI Taxonomy" id="89957"/>
    <lineage>
        <taxon>Eukaryota</taxon>
        <taxon>Sar</taxon>
        <taxon>Alveolata</taxon>
        <taxon>Dinophyceae</taxon>
        <taxon>Suessiales</taxon>
        <taxon>Suessiaceae</taxon>
        <taxon>Polarella</taxon>
    </lineage>
</organism>
<evidence type="ECO:0000313" key="2">
    <source>
        <dbReference type="Proteomes" id="UP000626109"/>
    </source>
</evidence>
<feature type="non-terminal residue" evidence="1">
    <location>
        <position position="83"/>
    </location>
</feature>
<evidence type="ECO:0000313" key="1">
    <source>
        <dbReference type="EMBL" id="CAE8658858.1"/>
    </source>
</evidence>
<reference evidence="1" key="1">
    <citation type="submission" date="2021-02" db="EMBL/GenBank/DDBJ databases">
        <authorList>
            <person name="Dougan E. K."/>
            <person name="Rhodes N."/>
            <person name="Thang M."/>
            <person name="Chan C."/>
        </authorList>
    </citation>
    <scope>NUCLEOTIDE SEQUENCE</scope>
</reference>
<gene>
    <name evidence="1" type="ORF">PGLA2088_LOCUS13603</name>
</gene>
<accession>A0A813IZD7</accession>
<dbReference type="EMBL" id="CAJNNW010016308">
    <property type="protein sequence ID" value="CAE8658858.1"/>
    <property type="molecule type" value="Genomic_DNA"/>
</dbReference>
<dbReference type="AlphaFoldDB" id="A0A813IZD7"/>